<accession>A0AAQ3P099</accession>
<dbReference type="EMBL" id="CP144699">
    <property type="protein sequence ID" value="WVZ18022.1"/>
    <property type="molecule type" value="Genomic_DNA"/>
</dbReference>
<gene>
    <name evidence="1" type="ORF">V8G54_005344</name>
</gene>
<sequence length="105" mass="11601">MLLRYSSTAGFIRSTMLASDWLEPVLLLTSLTCSSSTSRNDSSYAISILESKDMYSGSKYCLCSTRMWSNSLSSLDIASCKTAYALSRSSFCLQLSFTTEKLSKL</sequence>
<organism evidence="1 2">
    <name type="scientific">Vigna mungo</name>
    <name type="common">Black gram</name>
    <name type="synonym">Phaseolus mungo</name>
    <dbReference type="NCBI Taxonomy" id="3915"/>
    <lineage>
        <taxon>Eukaryota</taxon>
        <taxon>Viridiplantae</taxon>
        <taxon>Streptophyta</taxon>
        <taxon>Embryophyta</taxon>
        <taxon>Tracheophyta</taxon>
        <taxon>Spermatophyta</taxon>
        <taxon>Magnoliopsida</taxon>
        <taxon>eudicotyledons</taxon>
        <taxon>Gunneridae</taxon>
        <taxon>Pentapetalae</taxon>
        <taxon>rosids</taxon>
        <taxon>fabids</taxon>
        <taxon>Fabales</taxon>
        <taxon>Fabaceae</taxon>
        <taxon>Papilionoideae</taxon>
        <taxon>50 kb inversion clade</taxon>
        <taxon>NPAAA clade</taxon>
        <taxon>indigoferoid/millettioid clade</taxon>
        <taxon>Phaseoleae</taxon>
        <taxon>Vigna</taxon>
    </lineage>
</organism>
<dbReference type="Proteomes" id="UP001374535">
    <property type="component" value="Chromosome 2"/>
</dbReference>
<keyword evidence="2" id="KW-1185">Reference proteome</keyword>
<protein>
    <submittedName>
        <fullName evidence="1">Uncharacterized protein</fullName>
    </submittedName>
</protein>
<proteinExistence type="predicted"/>
<name>A0AAQ3P099_VIGMU</name>
<dbReference type="AlphaFoldDB" id="A0AAQ3P099"/>
<evidence type="ECO:0000313" key="2">
    <source>
        <dbReference type="Proteomes" id="UP001374535"/>
    </source>
</evidence>
<reference evidence="1 2" key="1">
    <citation type="journal article" date="2023" name="Life. Sci Alliance">
        <title>Evolutionary insights into 3D genome organization and epigenetic landscape of Vigna mungo.</title>
        <authorList>
            <person name="Junaid A."/>
            <person name="Singh B."/>
            <person name="Bhatia S."/>
        </authorList>
    </citation>
    <scope>NUCLEOTIDE SEQUENCE [LARGE SCALE GENOMIC DNA]</scope>
    <source>
        <strain evidence="1">Urdbean</strain>
    </source>
</reference>
<evidence type="ECO:0000313" key="1">
    <source>
        <dbReference type="EMBL" id="WVZ18022.1"/>
    </source>
</evidence>